<name>A0A0D3GX12_9ORYZ</name>
<feature type="transmembrane region" description="Helical" evidence="2">
    <location>
        <begin position="65"/>
        <end position="92"/>
    </location>
</feature>
<reference evidence="3" key="2">
    <citation type="submission" date="2015-03" db="UniProtKB">
        <authorList>
            <consortium name="EnsemblPlants"/>
        </authorList>
    </citation>
    <scope>IDENTIFICATION</scope>
</reference>
<dbReference type="Gramene" id="OBART08G04990.1">
    <property type="protein sequence ID" value="OBART08G04990.1"/>
    <property type="gene ID" value="OBART08G04990"/>
</dbReference>
<organism evidence="3">
    <name type="scientific">Oryza barthii</name>
    <dbReference type="NCBI Taxonomy" id="65489"/>
    <lineage>
        <taxon>Eukaryota</taxon>
        <taxon>Viridiplantae</taxon>
        <taxon>Streptophyta</taxon>
        <taxon>Embryophyta</taxon>
        <taxon>Tracheophyta</taxon>
        <taxon>Spermatophyta</taxon>
        <taxon>Magnoliopsida</taxon>
        <taxon>Liliopsida</taxon>
        <taxon>Poales</taxon>
        <taxon>Poaceae</taxon>
        <taxon>BOP clade</taxon>
        <taxon>Oryzoideae</taxon>
        <taxon>Oryzeae</taxon>
        <taxon>Oryzinae</taxon>
        <taxon>Oryza</taxon>
    </lineage>
</organism>
<dbReference type="AlphaFoldDB" id="A0A0D3GX12"/>
<evidence type="ECO:0000256" key="1">
    <source>
        <dbReference type="SAM" id="MobiDB-lite"/>
    </source>
</evidence>
<sequence length="380" mass="40158">MMNTVKPAADGVDPIEQHRLRRRGGAGGGWATKAGFLTIVISFGVAFNCLPAATGSAARDDDGAAVQLLFIFSFVFAVAGVNLITAGVYLASRRSRHDTGRRRSCTTALISKVAAFARRNLAVLGTIAASLAATGIILSIAHQLGLLGAVGKPQHHGSSSEELNLLHNTWTAAADERVTRRAAATGWDATRSACWPGSAARGVPQLFQCQRCPGAVARHVGGARGLSAGGGKGILGSFLVDLTEIATAESFNPWFGGFRSASCLQSCPIRAGRLHFITIGGRDGGCPAARWVGSARGRGGRARGSYLITMEKGTISSWPCRSLGEDEADMNDKKRRRKRQRRNSRHGEGGGGVRDKYCVRTTKEIEKGLSMSLDVGLDQD</sequence>
<proteinExistence type="predicted"/>
<feature type="compositionally biased region" description="Basic and acidic residues" evidence="1">
    <location>
        <begin position="345"/>
        <end position="355"/>
    </location>
</feature>
<feature type="region of interest" description="Disordered" evidence="1">
    <location>
        <begin position="326"/>
        <end position="355"/>
    </location>
</feature>
<feature type="transmembrane region" description="Helical" evidence="2">
    <location>
        <begin position="30"/>
        <end position="53"/>
    </location>
</feature>
<evidence type="ECO:0000313" key="3">
    <source>
        <dbReference type="EnsemblPlants" id="OBART08G04990.1"/>
    </source>
</evidence>
<dbReference type="STRING" id="65489.A0A0D3GX12"/>
<reference evidence="3" key="1">
    <citation type="journal article" date="2009" name="Rice">
        <title>De Novo Next Generation Sequencing of Plant Genomes.</title>
        <authorList>
            <person name="Rounsley S."/>
            <person name="Marri P.R."/>
            <person name="Yu Y."/>
            <person name="He R."/>
            <person name="Sisneros N."/>
            <person name="Goicoechea J.L."/>
            <person name="Lee S.J."/>
            <person name="Angelova A."/>
            <person name="Kudrna D."/>
            <person name="Luo M."/>
            <person name="Affourtit J."/>
            <person name="Desany B."/>
            <person name="Knight J."/>
            <person name="Niazi F."/>
            <person name="Egholm M."/>
            <person name="Wing R.A."/>
        </authorList>
    </citation>
    <scope>NUCLEOTIDE SEQUENCE [LARGE SCALE GENOMIC DNA]</scope>
    <source>
        <strain evidence="3">cv. IRGC 105608</strain>
    </source>
</reference>
<feature type="transmembrane region" description="Helical" evidence="2">
    <location>
        <begin position="121"/>
        <end position="141"/>
    </location>
</feature>
<keyword evidence="4" id="KW-1185">Reference proteome</keyword>
<dbReference type="HOGENOM" id="CLU_728395_0_0_1"/>
<dbReference type="EnsemblPlants" id="OBART08G04990.1">
    <property type="protein sequence ID" value="OBART08G04990.1"/>
    <property type="gene ID" value="OBART08G04990"/>
</dbReference>
<dbReference type="Proteomes" id="UP000026960">
    <property type="component" value="Chromosome 8"/>
</dbReference>
<evidence type="ECO:0000256" key="2">
    <source>
        <dbReference type="SAM" id="Phobius"/>
    </source>
</evidence>
<keyword evidence="2" id="KW-0472">Membrane</keyword>
<dbReference type="PaxDb" id="65489-OBART08G04990.1"/>
<keyword evidence="2" id="KW-0812">Transmembrane</keyword>
<accession>A0A0D3GX12</accession>
<keyword evidence="2" id="KW-1133">Transmembrane helix</keyword>
<feature type="compositionally biased region" description="Basic residues" evidence="1">
    <location>
        <begin position="333"/>
        <end position="344"/>
    </location>
</feature>
<evidence type="ECO:0000313" key="4">
    <source>
        <dbReference type="Proteomes" id="UP000026960"/>
    </source>
</evidence>
<protein>
    <submittedName>
        <fullName evidence="3">Uncharacterized protein</fullName>
    </submittedName>
</protein>